<evidence type="ECO:0000313" key="3">
    <source>
        <dbReference type="Proteomes" id="UP001295444"/>
    </source>
</evidence>
<evidence type="ECO:0000256" key="1">
    <source>
        <dbReference type="SAM" id="MobiDB-lite"/>
    </source>
</evidence>
<feature type="compositionally biased region" description="Basic and acidic residues" evidence="1">
    <location>
        <begin position="7"/>
        <end position="34"/>
    </location>
</feature>
<sequence>MMMCFTKQRESKDNPRGPGRMEADHHGSEPEPRKPALKTHMHGPNAKYLYVLQQRTPQLHSNTKHEANNAPGAPKLTHPAYLPPPAETPAADKHDPHTQKEMRTRGMEGNAGSGHGPASPLGRWG</sequence>
<reference evidence="2" key="1">
    <citation type="submission" date="2022-03" db="EMBL/GenBank/DDBJ databases">
        <authorList>
            <person name="Alioto T."/>
            <person name="Alioto T."/>
            <person name="Gomez Garrido J."/>
        </authorList>
    </citation>
    <scope>NUCLEOTIDE SEQUENCE</scope>
</reference>
<protein>
    <submittedName>
        <fullName evidence="2">Uncharacterized protein</fullName>
    </submittedName>
</protein>
<dbReference type="Proteomes" id="UP001295444">
    <property type="component" value="Chromosome 08"/>
</dbReference>
<evidence type="ECO:0000313" key="2">
    <source>
        <dbReference type="EMBL" id="CAH2310703.1"/>
    </source>
</evidence>
<dbReference type="EMBL" id="OW240919">
    <property type="protein sequence ID" value="CAH2310703.1"/>
    <property type="molecule type" value="Genomic_DNA"/>
</dbReference>
<feature type="region of interest" description="Disordered" evidence="1">
    <location>
        <begin position="1"/>
        <end position="40"/>
    </location>
</feature>
<organism evidence="2 3">
    <name type="scientific">Pelobates cultripes</name>
    <name type="common">Western spadefoot toad</name>
    <dbReference type="NCBI Taxonomy" id="61616"/>
    <lineage>
        <taxon>Eukaryota</taxon>
        <taxon>Metazoa</taxon>
        <taxon>Chordata</taxon>
        <taxon>Craniata</taxon>
        <taxon>Vertebrata</taxon>
        <taxon>Euteleostomi</taxon>
        <taxon>Amphibia</taxon>
        <taxon>Batrachia</taxon>
        <taxon>Anura</taxon>
        <taxon>Pelobatoidea</taxon>
        <taxon>Pelobatidae</taxon>
        <taxon>Pelobates</taxon>
    </lineage>
</organism>
<feature type="region of interest" description="Disordered" evidence="1">
    <location>
        <begin position="54"/>
        <end position="125"/>
    </location>
</feature>
<keyword evidence="3" id="KW-1185">Reference proteome</keyword>
<feature type="compositionally biased region" description="Basic and acidic residues" evidence="1">
    <location>
        <begin position="90"/>
        <end position="106"/>
    </location>
</feature>
<dbReference type="AlphaFoldDB" id="A0AAD1SRZ2"/>
<name>A0AAD1SRZ2_PELCU</name>
<gene>
    <name evidence="2" type="ORF">PECUL_23A059888</name>
</gene>
<proteinExistence type="predicted"/>
<accession>A0AAD1SRZ2</accession>